<evidence type="ECO:0000256" key="5">
    <source>
        <dbReference type="ARBA" id="ARBA00022801"/>
    </source>
</evidence>
<evidence type="ECO:0000256" key="1">
    <source>
        <dbReference type="ARBA" id="ARBA00022517"/>
    </source>
</evidence>
<dbReference type="STRING" id="2741.SAMN04489866_10458"/>
<keyword evidence="1 6" id="KW-0690">Ribosome biogenesis</keyword>
<keyword evidence="5 6" id="KW-0378">Hydrolase</keyword>
<dbReference type="SUPFAM" id="SSF69065">
    <property type="entry name" value="RNase III domain-like"/>
    <property type="match status" value="1"/>
</dbReference>
<comment type="subunit">
    <text evidence="6">Homodimer.</text>
</comment>
<dbReference type="HAMAP" id="MF_01468">
    <property type="entry name" value="RNase_Mini_III"/>
    <property type="match status" value="1"/>
</dbReference>
<dbReference type="PIRSF" id="PIRSF005520">
    <property type="entry name" value="UCP005520"/>
    <property type="match status" value="1"/>
</dbReference>
<dbReference type="InterPro" id="IPR036389">
    <property type="entry name" value="RNase_III_sf"/>
</dbReference>
<dbReference type="Proteomes" id="UP000198995">
    <property type="component" value="Unassembled WGS sequence"/>
</dbReference>
<feature type="active site" evidence="6">
    <location>
        <position position="19"/>
    </location>
</feature>
<organism evidence="8 9">
    <name type="scientific">Peptococcus niger</name>
    <dbReference type="NCBI Taxonomy" id="2741"/>
    <lineage>
        <taxon>Bacteria</taxon>
        <taxon>Bacillati</taxon>
        <taxon>Bacillota</taxon>
        <taxon>Clostridia</taxon>
        <taxon>Eubacteriales</taxon>
        <taxon>Peptococcaceae</taxon>
        <taxon>Peptococcus</taxon>
    </lineage>
</organism>
<comment type="cofactor">
    <cofactor evidence="6">
        <name>Mg(2+)</name>
        <dbReference type="ChEBI" id="CHEBI:18420"/>
    </cofactor>
</comment>
<dbReference type="AlphaFoldDB" id="A0A1G6VLQ1"/>
<dbReference type="GO" id="GO:0006364">
    <property type="term" value="P:rRNA processing"/>
    <property type="evidence" value="ECO:0007669"/>
    <property type="project" value="UniProtKB-UniRule"/>
</dbReference>
<feature type="domain" description="RNase III" evidence="7">
    <location>
        <begin position="13"/>
        <end position="108"/>
    </location>
</feature>
<dbReference type="Gene3D" id="1.10.1520.10">
    <property type="entry name" value="Ribonuclease III domain"/>
    <property type="match status" value="1"/>
</dbReference>
<evidence type="ECO:0000259" key="7">
    <source>
        <dbReference type="Pfam" id="PF00636"/>
    </source>
</evidence>
<keyword evidence="4 6" id="KW-0255">Endonuclease</keyword>
<keyword evidence="3 6" id="KW-0540">Nuclease</keyword>
<dbReference type="InterPro" id="IPR008226">
    <property type="entry name" value="Mini3_fam"/>
</dbReference>
<dbReference type="GO" id="GO:0005737">
    <property type="term" value="C:cytoplasm"/>
    <property type="evidence" value="ECO:0007669"/>
    <property type="project" value="UniProtKB-SubCell"/>
</dbReference>
<dbReference type="EC" id="3.1.26.-" evidence="6"/>
<evidence type="ECO:0000313" key="9">
    <source>
        <dbReference type="Proteomes" id="UP000198995"/>
    </source>
</evidence>
<evidence type="ECO:0000256" key="2">
    <source>
        <dbReference type="ARBA" id="ARBA00022552"/>
    </source>
</evidence>
<keyword evidence="6" id="KW-0694">RNA-binding</keyword>
<keyword evidence="6" id="KW-0460">Magnesium</keyword>
<gene>
    <name evidence="6" type="primary">mrnC</name>
    <name evidence="8" type="ORF">SAMN04489866_10458</name>
</gene>
<comment type="similarity">
    <text evidence="6">Belongs to the MrnC RNase family.</text>
</comment>
<keyword evidence="6" id="KW-0963">Cytoplasm</keyword>
<dbReference type="OrthoDB" id="46571at2"/>
<dbReference type="PANTHER" id="PTHR34276:SF1">
    <property type="entry name" value="MINI-RIBONUCLEASE 3"/>
    <property type="match status" value="1"/>
</dbReference>
<accession>A0A1G6VLQ1</accession>
<keyword evidence="2 6" id="KW-0698">rRNA processing</keyword>
<evidence type="ECO:0000256" key="4">
    <source>
        <dbReference type="ARBA" id="ARBA00022759"/>
    </source>
</evidence>
<comment type="function">
    <text evidence="6">Involved in correct processing of both the 5' and 3' ends of 23S rRNA precursor. Processes 30S rRNA precursor transcript even in absence of ribonuclease 3 (Rnc); Rnc processes 30S rRNA into smaller rRNA precursors.</text>
</comment>
<dbReference type="CDD" id="cd00593">
    <property type="entry name" value="RIBOc"/>
    <property type="match status" value="1"/>
</dbReference>
<keyword evidence="9" id="KW-1185">Reference proteome</keyword>
<keyword evidence="6" id="KW-0699">rRNA-binding</keyword>
<sequence length="130" mass="14195">MTEREAFGLSALTLAWVGDAVYELHMRTQLLTKSHRASTLSKLCVDLVNHGAQSKTLSGLEDRLTELEAQVLRRGRNANGSVPRGGNAGDYRRATGLEALVGYLYLSDQSDRLQELLSLVDKECGIECSG</sequence>
<protein>
    <recommendedName>
        <fullName evidence="6">Mini-ribonuclease 3</fullName>
        <shortName evidence="6">Mini-3</shortName>
        <shortName evidence="6">Mini-RNase 3</shortName>
        <ecNumber evidence="6">3.1.26.-</ecNumber>
    </recommendedName>
    <alternativeName>
        <fullName evidence="6">Mini-RNase III</fullName>
        <shortName evidence="6">Mini-III</shortName>
    </alternativeName>
</protein>
<dbReference type="PANTHER" id="PTHR34276">
    <property type="entry name" value="MINI-RIBONUCLEASE 3"/>
    <property type="match status" value="1"/>
</dbReference>
<dbReference type="EMBL" id="FNAF01000004">
    <property type="protein sequence ID" value="SDD53766.1"/>
    <property type="molecule type" value="Genomic_DNA"/>
</dbReference>
<evidence type="ECO:0000313" key="8">
    <source>
        <dbReference type="EMBL" id="SDD53766.1"/>
    </source>
</evidence>
<dbReference type="GO" id="GO:0004525">
    <property type="term" value="F:ribonuclease III activity"/>
    <property type="evidence" value="ECO:0007669"/>
    <property type="project" value="InterPro"/>
</dbReference>
<proteinExistence type="inferred from homology"/>
<evidence type="ECO:0000256" key="6">
    <source>
        <dbReference type="HAMAP-Rule" id="MF_01468"/>
    </source>
</evidence>
<dbReference type="RefSeq" id="WP_091791522.1">
    <property type="nucleotide sequence ID" value="NZ_FNAF01000004.1"/>
</dbReference>
<name>A0A1G6VLQ1_PEPNI</name>
<dbReference type="GO" id="GO:0019843">
    <property type="term" value="F:rRNA binding"/>
    <property type="evidence" value="ECO:0007669"/>
    <property type="project" value="UniProtKB-UniRule"/>
</dbReference>
<dbReference type="InterPro" id="IPR000999">
    <property type="entry name" value="RNase_III_dom"/>
</dbReference>
<reference evidence="8 9" key="1">
    <citation type="submission" date="2016-10" db="EMBL/GenBank/DDBJ databases">
        <authorList>
            <person name="de Groot N.N."/>
        </authorList>
    </citation>
    <scope>NUCLEOTIDE SEQUENCE [LARGE SCALE GENOMIC DNA]</scope>
    <source>
        <strain evidence="8 9">DSM 20475</strain>
    </source>
</reference>
<evidence type="ECO:0000256" key="3">
    <source>
        <dbReference type="ARBA" id="ARBA00022722"/>
    </source>
</evidence>
<dbReference type="Pfam" id="PF00636">
    <property type="entry name" value="Ribonuclease_3"/>
    <property type="match status" value="1"/>
</dbReference>
<comment type="subcellular location">
    <subcellularLocation>
        <location evidence="6">Cytoplasm</location>
    </subcellularLocation>
</comment>